<feature type="domain" description="G-patch" evidence="2">
    <location>
        <begin position="466"/>
        <end position="512"/>
    </location>
</feature>
<feature type="compositionally biased region" description="Polar residues" evidence="1">
    <location>
        <begin position="438"/>
        <end position="449"/>
    </location>
</feature>
<reference evidence="4" key="1">
    <citation type="submission" date="2022-11" db="UniProtKB">
        <authorList>
            <consortium name="WormBaseParasite"/>
        </authorList>
    </citation>
    <scope>IDENTIFICATION</scope>
</reference>
<proteinExistence type="predicted"/>
<evidence type="ECO:0000313" key="4">
    <source>
        <dbReference type="WBParaSite" id="Gr19_v10_g6716.t2"/>
    </source>
</evidence>
<keyword evidence="3" id="KW-1185">Reference proteome</keyword>
<evidence type="ECO:0000313" key="3">
    <source>
        <dbReference type="Proteomes" id="UP000887572"/>
    </source>
</evidence>
<dbReference type="InterPro" id="IPR053027">
    <property type="entry name" value="AGGF1"/>
</dbReference>
<dbReference type="Pfam" id="PF01585">
    <property type="entry name" value="G-patch"/>
    <property type="match status" value="1"/>
</dbReference>
<dbReference type="WBParaSite" id="Gr19_v10_g6716.t2">
    <property type="protein sequence ID" value="Gr19_v10_g6716.t2"/>
    <property type="gene ID" value="Gr19_v10_g6716"/>
</dbReference>
<feature type="region of interest" description="Disordered" evidence="1">
    <location>
        <begin position="434"/>
        <end position="459"/>
    </location>
</feature>
<evidence type="ECO:0000259" key="2">
    <source>
        <dbReference type="PROSITE" id="PS50174"/>
    </source>
</evidence>
<dbReference type="GO" id="GO:0003676">
    <property type="term" value="F:nucleic acid binding"/>
    <property type="evidence" value="ECO:0007669"/>
    <property type="project" value="InterPro"/>
</dbReference>
<evidence type="ECO:0000256" key="1">
    <source>
        <dbReference type="SAM" id="MobiDB-lite"/>
    </source>
</evidence>
<dbReference type="PROSITE" id="PS50174">
    <property type="entry name" value="G_PATCH"/>
    <property type="match status" value="1"/>
</dbReference>
<name>A0A914I1U4_GLORO</name>
<dbReference type="PANTHER" id="PTHR23106:SF24">
    <property type="entry name" value="ANGIOGENIC FACTOR WITH G PATCH AND FHA DOMAINS 1"/>
    <property type="match status" value="1"/>
</dbReference>
<dbReference type="InterPro" id="IPR041591">
    <property type="entry name" value="OCRE"/>
</dbReference>
<dbReference type="SMART" id="SM00443">
    <property type="entry name" value="G_patch"/>
    <property type="match status" value="1"/>
</dbReference>
<organism evidence="3 4">
    <name type="scientific">Globodera rostochiensis</name>
    <name type="common">Golden nematode worm</name>
    <name type="synonym">Heterodera rostochiensis</name>
    <dbReference type="NCBI Taxonomy" id="31243"/>
    <lineage>
        <taxon>Eukaryota</taxon>
        <taxon>Metazoa</taxon>
        <taxon>Ecdysozoa</taxon>
        <taxon>Nematoda</taxon>
        <taxon>Chromadorea</taxon>
        <taxon>Rhabditida</taxon>
        <taxon>Tylenchina</taxon>
        <taxon>Tylenchomorpha</taxon>
        <taxon>Tylenchoidea</taxon>
        <taxon>Heteroderidae</taxon>
        <taxon>Heteroderinae</taxon>
        <taxon>Globodera</taxon>
    </lineage>
</organism>
<dbReference type="Proteomes" id="UP000887572">
    <property type="component" value="Unplaced"/>
</dbReference>
<dbReference type="InterPro" id="IPR000467">
    <property type="entry name" value="G_patch_dom"/>
</dbReference>
<dbReference type="AlphaFoldDB" id="A0A914I1U4"/>
<dbReference type="Pfam" id="PF17780">
    <property type="entry name" value="OCRE"/>
    <property type="match status" value="1"/>
</dbReference>
<protein>
    <submittedName>
        <fullName evidence="4">G-patch domain-containing protein</fullName>
    </submittedName>
</protein>
<sequence>MNDWISSDVEPHVQSGAGDSTNLSISDLVTQTAAQVVQEQQNDQFAAYGFHWCDEWGAFYSDDTGYFYDPNSALFFHPNTQLYYVYNTEAGTYDEVGANNAQIPLVKWTKKAFRRRANRLFGDDFVQAARQEDVDVAELTLDLVDRCSFLAGDYCDKRLMKRSMLEEHAVEELGEGVSIKRQFSAAAAARCSTNSESESEDDGLRTLKEEIVRRQQEEEICRNAPCIRMVERPRGLLHIVTICGARVGFGATMDVQIGGGKDDESEQFDKEEVQLLSISYSDGQYRIEWDSQATAAAVHAEKDGHKLEPGSSYSIQHEDLVAIGPPDHRQILLSFHIHNGLNTCQGCEPGLFTARGSGNGEEKSKKRFSRRAEHRRQMRALKEQYGLLEEDDALDELRHKYSDRAARRRREFGIDLPAAVPNSAGGGIYANCSAAPQPGSSTDSVQLQQARKKDSDSPAAVVPINAQNKGFQLLKGMGWTEGQGLGKNSQGIQGPIVTQFKNDRVGLGTTVSTAPKINIRLNERQRNLEQMRKRYEQIEARQQIVDGKN</sequence>
<dbReference type="PANTHER" id="PTHR23106">
    <property type="entry name" value="ANGIOGENIC FACTOR WITH G PATCH AND FHA DOMAINS 1"/>
    <property type="match status" value="1"/>
</dbReference>
<accession>A0A914I1U4</accession>